<evidence type="ECO:0000313" key="3">
    <source>
        <dbReference type="Proteomes" id="UP000248857"/>
    </source>
</evidence>
<comment type="caution">
    <text evidence="2">The sequence shown here is derived from an EMBL/GenBank/DDBJ whole genome shotgun (WGS) entry which is preliminary data.</text>
</comment>
<dbReference type="SUPFAM" id="SSF50341">
    <property type="entry name" value="CheW-like"/>
    <property type="match status" value="1"/>
</dbReference>
<dbReference type="GO" id="GO:0007165">
    <property type="term" value="P:signal transduction"/>
    <property type="evidence" value="ECO:0007669"/>
    <property type="project" value="InterPro"/>
</dbReference>
<dbReference type="PANTHER" id="PTHR22617:SF23">
    <property type="entry name" value="CHEMOTAXIS PROTEIN CHEW"/>
    <property type="match status" value="1"/>
</dbReference>
<sequence length="166" mass="17941">MNSIDISPQPTSLKEALGEPYLQLQLTQNVLATLPMEHAQEALVVAADTLTPIPNMPAAVLGLLNRRSRVFWVVDLSQVLGLSAYRTNVQQYNIILVRVGNRPLGLVVPEVEGVRRFSAAAVRSPVGAVAPAMVPFLRGCIPQQQDILLVLDPEAIIKAAVSTPNF</sequence>
<dbReference type="AlphaFoldDB" id="A0A2W1JE14"/>
<dbReference type="PROSITE" id="PS50851">
    <property type="entry name" value="CHEW"/>
    <property type="match status" value="1"/>
</dbReference>
<dbReference type="InterPro" id="IPR039315">
    <property type="entry name" value="CheW"/>
</dbReference>
<dbReference type="OrthoDB" id="456080at2"/>
<evidence type="ECO:0000313" key="2">
    <source>
        <dbReference type="EMBL" id="PZD71966.1"/>
    </source>
</evidence>
<gene>
    <name evidence="2" type="ORF">C1752_04373</name>
</gene>
<dbReference type="Proteomes" id="UP000248857">
    <property type="component" value="Unassembled WGS sequence"/>
</dbReference>
<dbReference type="Gene3D" id="2.30.30.40">
    <property type="entry name" value="SH3 Domains"/>
    <property type="match status" value="1"/>
</dbReference>
<keyword evidence="3" id="KW-1185">Reference proteome</keyword>
<dbReference type="Gene3D" id="2.40.50.180">
    <property type="entry name" value="CheA-289, Domain 4"/>
    <property type="match status" value="1"/>
</dbReference>
<dbReference type="SMART" id="SM00260">
    <property type="entry name" value="CheW"/>
    <property type="match status" value="1"/>
</dbReference>
<organism evidence="2 3">
    <name type="scientific">Acaryochloris thomasi RCC1774</name>
    <dbReference type="NCBI Taxonomy" id="1764569"/>
    <lineage>
        <taxon>Bacteria</taxon>
        <taxon>Bacillati</taxon>
        <taxon>Cyanobacteriota</taxon>
        <taxon>Cyanophyceae</taxon>
        <taxon>Acaryochloridales</taxon>
        <taxon>Acaryochloridaceae</taxon>
        <taxon>Acaryochloris</taxon>
        <taxon>Acaryochloris thomasi</taxon>
    </lineage>
</organism>
<dbReference type="GO" id="GO:0006935">
    <property type="term" value="P:chemotaxis"/>
    <property type="evidence" value="ECO:0007669"/>
    <property type="project" value="InterPro"/>
</dbReference>
<dbReference type="GO" id="GO:0005829">
    <property type="term" value="C:cytosol"/>
    <property type="evidence" value="ECO:0007669"/>
    <property type="project" value="TreeGrafter"/>
</dbReference>
<accession>A0A2W1JE14</accession>
<evidence type="ECO:0000259" key="1">
    <source>
        <dbReference type="PROSITE" id="PS50851"/>
    </source>
</evidence>
<dbReference type="InterPro" id="IPR036061">
    <property type="entry name" value="CheW-like_dom_sf"/>
</dbReference>
<dbReference type="InterPro" id="IPR002545">
    <property type="entry name" value="CheW-lke_dom"/>
</dbReference>
<dbReference type="RefSeq" id="WP_110987606.1">
    <property type="nucleotide sequence ID" value="NZ_CAWNWM010000013.1"/>
</dbReference>
<feature type="domain" description="CheW-like" evidence="1">
    <location>
        <begin position="18"/>
        <end position="162"/>
    </location>
</feature>
<dbReference type="PANTHER" id="PTHR22617">
    <property type="entry name" value="CHEMOTAXIS SENSOR HISTIDINE KINASE-RELATED"/>
    <property type="match status" value="1"/>
</dbReference>
<dbReference type="EMBL" id="PQWO01000013">
    <property type="protein sequence ID" value="PZD71966.1"/>
    <property type="molecule type" value="Genomic_DNA"/>
</dbReference>
<name>A0A2W1JE14_9CYAN</name>
<reference evidence="2 3" key="1">
    <citation type="journal article" date="2018" name="Sci. Rep.">
        <title>A novel species of the marine cyanobacterium Acaryochloris with a unique pigment content and lifestyle.</title>
        <authorList>
            <person name="Partensky F."/>
            <person name="Six C."/>
            <person name="Ratin M."/>
            <person name="Garczarek L."/>
            <person name="Vaulot D."/>
            <person name="Probert I."/>
            <person name="Calteau A."/>
            <person name="Gourvil P."/>
            <person name="Marie D."/>
            <person name="Grebert T."/>
            <person name="Bouchier C."/>
            <person name="Le Panse S."/>
            <person name="Gachenot M."/>
            <person name="Rodriguez F."/>
            <person name="Garrido J.L."/>
        </authorList>
    </citation>
    <scope>NUCLEOTIDE SEQUENCE [LARGE SCALE GENOMIC DNA]</scope>
    <source>
        <strain evidence="2 3">RCC1774</strain>
    </source>
</reference>
<dbReference type="Pfam" id="PF01584">
    <property type="entry name" value="CheW"/>
    <property type="match status" value="1"/>
</dbReference>
<protein>
    <recommendedName>
        <fullName evidence="1">CheW-like domain-containing protein</fullName>
    </recommendedName>
</protein>
<proteinExistence type="predicted"/>